<evidence type="ECO:0000313" key="1">
    <source>
        <dbReference type="EMBL" id="PWN50625.1"/>
    </source>
</evidence>
<protein>
    <submittedName>
        <fullName evidence="1">Uncharacterized protein</fullName>
    </submittedName>
</protein>
<accession>A0ACD0NY12</accession>
<organism evidence="1 2">
    <name type="scientific">Violaceomyces palustris</name>
    <dbReference type="NCBI Taxonomy" id="1673888"/>
    <lineage>
        <taxon>Eukaryota</taxon>
        <taxon>Fungi</taxon>
        <taxon>Dikarya</taxon>
        <taxon>Basidiomycota</taxon>
        <taxon>Ustilaginomycotina</taxon>
        <taxon>Ustilaginomycetes</taxon>
        <taxon>Violaceomycetales</taxon>
        <taxon>Violaceomycetaceae</taxon>
        <taxon>Violaceomyces</taxon>
    </lineage>
</organism>
<dbReference type="EMBL" id="KZ819913">
    <property type="protein sequence ID" value="PWN50625.1"/>
    <property type="molecule type" value="Genomic_DNA"/>
</dbReference>
<gene>
    <name evidence="1" type="ORF">IE53DRAFT_368746</name>
</gene>
<dbReference type="Proteomes" id="UP000245626">
    <property type="component" value="Unassembled WGS sequence"/>
</dbReference>
<reference evidence="1 2" key="1">
    <citation type="journal article" date="2018" name="Mol. Biol. Evol.">
        <title>Broad Genomic Sampling Reveals a Smut Pathogenic Ancestry of the Fungal Clade Ustilaginomycotina.</title>
        <authorList>
            <person name="Kijpornyongpan T."/>
            <person name="Mondo S.J."/>
            <person name="Barry K."/>
            <person name="Sandor L."/>
            <person name="Lee J."/>
            <person name="Lipzen A."/>
            <person name="Pangilinan J."/>
            <person name="LaButti K."/>
            <person name="Hainaut M."/>
            <person name="Henrissat B."/>
            <person name="Grigoriev I.V."/>
            <person name="Spatafora J.W."/>
            <person name="Aime M.C."/>
        </authorList>
    </citation>
    <scope>NUCLEOTIDE SEQUENCE [LARGE SCALE GENOMIC DNA]</scope>
    <source>
        <strain evidence="1 2">SA 807</strain>
    </source>
</reference>
<sequence>MAPASASSASRSSASPSLFPHIHCCVCYRDFVPRDRATTALEGSQGQLRVRADDFYITSVEPAALYAKLLASRRCFSTIGIYLKAQVLKQKKVLNEVKAELVAARELKHAYAALQRENNELRAKLEFKEVASTGVFNEPLEIESAQPSRTMTIRGSIPPAISTKGASIEDSTLDRSEMIRGRSAVARDGERVSRPSSRLSQFAYSPPTSHSKGSDQLGVLHGGVGEGFRLEPAPVSSDMGPPTMSRREYAERIERSGSTFKFVDDDHLRTYQAHPAIGSAPSSDPNEAKRRKLTTTSSSPAGGPFALDRDYGTMVTATSGMMPISSSPMHRRMSTNPETGQFMPNRSLGAGRPYSSNPHSARSNLAPFQSPFLNKK</sequence>
<name>A0ACD0NY12_9BASI</name>
<evidence type="ECO:0000313" key="2">
    <source>
        <dbReference type="Proteomes" id="UP000245626"/>
    </source>
</evidence>
<proteinExistence type="predicted"/>
<keyword evidence="2" id="KW-1185">Reference proteome</keyword>